<comment type="caution">
    <text evidence="5">The sequence shown here is derived from an EMBL/GenBank/DDBJ whole genome shotgun (WGS) entry which is preliminary data.</text>
</comment>
<dbReference type="SUPFAM" id="SSF57850">
    <property type="entry name" value="RING/U-box"/>
    <property type="match status" value="1"/>
</dbReference>
<accession>A0A8H5FZ21</accession>
<protein>
    <recommendedName>
        <fullName evidence="4">RING-type domain-containing protein</fullName>
    </recommendedName>
</protein>
<dbReference type="AlphaFoldDB" id="A0A8H5FZ21"/>
<feature type="compositionally biased region" description="Low complexity" evidence="3">
    <location>
        <begin position="380"/>
        <end position="392"/>
    </location>
</feature>
<dbReference type="OrthoDB" id="6105938at2759"/>
<evidence type="ECO:0000259" key="4">
    <source>
        <dbReference type="PROSITE" id="PS50089"/>
    </source>
</evidence>
<keyword evidence="1" id="KW-0862">Zinc</keyword>
<feature type="compositionally biased region" description="Low complexity" evidence="3">
    <location>
        <begin position="236"/>
        <end position="297"/>
    </location>
</feature>
<dbReference type="GO" id="GO:0008270">
    <property type="term" value="F:zinc ion binding"/>
    <property type="evidence" value="ECO:0007669"/>
    <property type="project" value="UniProtKB-KW"/>
</dbReference>
<feature type="coiled-coil region" evidence="2">
    <location>
        <begin position="193"/>
        <end position="234"/>
    </location>
</feature>
<evidence type="ECO:0000256" key="1">
    <source>
        <dbReference type="PROSITE-ProRule" id="PRU00175"/>
    </source>
</evidence>
<gene>
    <name evidence="5" type="ORF">D9756_007052</name>
</gene>
<dbReference type="PROSITE" id="PS50089">
    <property type="entry name" value="ZF_RING_2"/>
    <property type="match status" value="1"/>
</dbReference>
<dbReference type="InterPro" id="IPR001841">
    <property type="entry name" value="Znf_RING"/>
</dbReference>
<keyword evidence="1" id="KW-0479">Metal-binding</keyword>
<dbReference type="Proteomes" id="UP000559027">
    <property type="component" value="Unassembled WGS sequence"/>
</dbReference>
<name>A0A8H5FZ21_9AGAR</name>
<dbReference type="InterPro" id="IPR013083">
    <property type="entry name" value="Znf_RING/FYVE/PHD"/>
</dbReference>
<evidence type="ECO:0000313" key="6">
    <source>
        <dbReference type="Proteomes" id="UP000559027"/>
    </source>
</evidence>
<sequence length="463" mass="50329">MLTLKSGSACDVCAEEYGPQCLPHSIPCGHVLCASCCNTIVEKTTARLSPACPFCRESFTPDSVRLIRMDFTTSGWSTPRRLPQFEPGSDFTGELLAKRTEQLLRFDPDPRSKSETRRLEDKVARIAAKKCSVEEVSALQKELEGWLKSGRDEQSSSLFLSAALLRAILMNHLAHSEASRVAKNNEVSLKSKIEHLELTNQNWETQYNRQKKIHEQKSQECQQLRAEVTQLRSLATSLGASLPPTTTTSSISTSNETTPPASPRATSPSTYTSPTSSPLSPSRYHALHSRSMSTSSSARPITPATPSPLSRSQTPGPSMLSHSSSIRSATPSVRSMTPAVGMGRSYTPAPVSSRSMTPGPGTHYTSASAYASRSQTPAPSSTHSHSHTYNSTAPPPPIPPKPRRLSQSSPPQMMARSTSEEKADARQRWIPPDGRVLVETDVGSYYQKMHGNAARPVGVTART</sequence>
<feature type="compositionally biased region" description="Polar residues" evidence="3">
    <location>
        <begin position="405"/>
        <end position="417"/>
    </location>
</feature>
<keyword evidence="2" id="KW-0175">Coiled coil</keyword>
<dbReference type="EMBL" id="JAACJO010000009">
    <property type="protein sequence ID" value="KAF5354013.1"/>
    <property type="molecule type" value="Genomic_DNA"/>
</dbReference>
<proteinExistence type="predicted"/>
<evidence type="ECO:0000256" key="3">
    <source>
        <dbReference type="SAM" id="MobiDB-lite"/>
    </source>
</evidence>
<feature type="domain" description="RING-type" evidence="4">
    <location>
        <begin position="10"/>
        <end position="56"/>
    </location>
</feature>
<dbReference type="Gene3D" id="3.30.40.10">
    <property type="entry name" value="Zinc/RING finger domain, C3HC4 (zinc finger)"/>
    <property type="match status" value="1"/>
</dbReference>
<evidence type="ECO:0000313" key="5">
    <source>
        <dbReference type="EMBL" id="KAF5354013.1"/>
    </source>
</evidence>
<feature type="compositionally biased region" description="Polar residues" evidence="3">
    <location>
        <begin position="363"/>
        <end position="379"/>
    </location>
</feature>
<feature type="compositionally biased region" description="Basic and acidic residues" evidence="3">
    <location>
        <begin position="418"/>
        <end position="427"/>
    </location>
</feature>
<organism evidence="5 6">
    <name type="scientific">Leucocoprinus leucothites</name>
    <dbReference type="NCBI Taxonomy" id="201217"/>
    <lineage>
        <taxon>Eukaryota</taxon>
        <taxon>Fungi</taxon>
        <taxon>Dikarya</taxon>
        <taxon>Basidiomycota</taxon>
        <taxon>Agaricomycotina</taxon>
        <taxon>Agaricomycetes</taxon>
        <taxon>Agaricomycetidae</taxon>
        <taxon>Agaricales</taxon>
        <taxon>Agaricineae</taxon>
        <taxon>Agaricaceae</taxon>
        <taxon>Leucocoprinus</taxon>
    </lineage>
</organism>
<feature type="compositionally biased region" description="Polar residues" evidence="3">
    <location>
        <begin position="307"/>
        <end position="335"/>
    </location>
</feature>
<reference evidence="5 6" key="1">
    <citation type="journal article" date="2020" name="ISME J.">
        <title>Uncovering the hidden diversity of litter-decomposition mechanisms in mushroom-forming fungi.</title>
        <authorList>
            <person name="Floudas D."/>
            <person name="Bentzer J."/>
            <person name="Ahren D."/>
            <person name="Johansson T."/>
            <person name="Persson P."/>
            <person name="Tunlid A."/>
        </authorList>
    </citation>
    <scope>NUCLEOTIDE SEQUENCE [LARGE SCALE GENOMIC DNA]</scope>
    <source>
        <strain evidence="5 6">CBS 146.42</strain>
    </source>
</reference>
<keyword evidence="1" id="KW-0863">Zinc-finger</keyword>
<evidence type="ECO:0000256" key="2">
    <source>
        <dbReference type="SAM" id="Coils"/>
    </source>
</evidence>
<feature type="region of interest" description="Disordered" evidence="3">
    <location>
        <begin position="236"/>
        <end position="432"/>
    </location>
</feature>
<keyword evidence="6" id="KW-1185">Reference proteome</keyword>